<dbReference type="PANTHER" id="PTHR47691:SF3">
    <property type="entry name" value="HTH-TYPE TRANSCRIPTIONAL REGULATOR RV0890C-RELATED"/>
    <property type="match status" value="1"/>
</dbReference>
<name>A0ABV6NSU6_9ACTN</name>
<feature type="compositionally biased region" description="Gly residues" evidence="1">
    <location>
        <begin position="796"/>
        <end position="819"/>
    </location>
</feature>
<evidence type="ECO:0000313" key="4">
    <source>
        <dbReference type="Proteomes" id="UP001589894"/>
    </source>
</evidence>
<evidence type="ECO:0000313" key="3">
    <source>
        <dbReference type="EMBL" id="MFC0563178.1"/>
    </source>
</evidence>
<sequence>MAEDHGTTRGPVTLDGLLRQRRLAVGLTQAELAQRAGIGVRTVRDLERGRATRPQRTTVELLASALGLTGADRSLFLSTARGGAAGGQPDEQPVPAPSLSLPAPADLVGRDQDVAELGGILGGPDGAAPALVSLVGLAGAGKTGLALAVAARVADRHPGGTAGIVITENSSANDVLSTVATVFAVARADDLPARLARGPALLLVDAIERQPAAAAEAVQWLTRRAPTLRVLATGRHPVGLPGERVWPVTPLEVPPPDAPAELAAIDRYPAVVLFLRRLRQVRSEPLRPDEVPALIGLAHRLGGLPLAIELAAARGRILDLTEMLLRYGDRVLDLSGPSTTRQAVTVTLRDAVAASYRLLEPAERAALRRLAVFRHRWSVELAEAMLKHAGDDARPPADPVPLLDRLLALGLLSTRGTGRFRFRLLDVVRDFATERAAAEGELTLIRGRHAVVLADMANRVAPELVGANLIRAVGILDEVSADLWAALAHAAIDDPHTALRLAAALPRWWRFRGRDVAGRQWLRRLLDDPRTADADPVLRAWAQIGIAQLAQEHGEGPRELTGVQQALWQFQQAGDVSGELAARTVLCGLYTAVGGHGEARRHGEAVLALAGRTGRTRDMAVAQNNLTWHEIRTGDLAAARRRLAAVDRLAAQCGEERLRVLARANLADVARLDGRYAEAVQHGRRVARALADLGDPGHRRRVLGTVGLALAQDGRLTEAEAVLAELRATLPPTGPVPGPAGEFESGAPLFAPAGVEPAAGGVRRAAGGAEPADGGVEGVAGGVGRAAGGVEPATGGVEGAAGGTGPTGRAGDGPNGAAGPGRLREDGTIALLEGQLALRRGDREWAAEWFAAAARASTNARDARDVVEALVGLVASTDDPAARTALRERLDFTCQEAAISLLPHERALVDAAGTIPGQRPPAD</sequence>
<dbReference type="SUPFAM" id="SSF48452">
    <property type="entry name" value="TPR-like"/>
    <property type="match status" value="1"/>
</dbReference>
<dbReference type="SUPFAM" id="SSF47413">
    <property type="entry name" value="lambda repressor-like DNA-binding domains"/>
    <property type="match status" value="1"/>
</dbReference>
<reference evidence="3 4" key="1">
    <citation type="submission" date="2024-09" db="EMBL/GenBank/DDBJ databases">
        <authorList>
            <person name="Sun Q."/>
            <person name="Mori K."/>
        </authorList>
    </citation>
    <scope>NUCLEOTIDE SEQUENCE [LARGE SCALE GENOMIC DNA]</scope>
    <source>
        <strain evidence="3 4">TBRC 2205</strain>
    </source>
</reference>
<dbReference type="RefSeq" id="WP_377335464.1">
    <property type="nucleotide sequence ID" value="NZ_JBHLUE010000002.1"/>
</dbReference>
<feature type="domain" description="HTH cro/C1-type" evidence="2">
    <location>
        <begin position="18"/>
        <end position="73"/>
    </location>
</feature>
<dbReference type="SUPFAM" id="SSF52540">
    <property type="entry name" value="P-loop containing nucleoside triphosphate hydrolases"/>
    <property type="match status" value="1"/>
</dbReference>
<proteinExistence type="predicted"/>
<dbReference type="Gene3D" id="3.40.50.300">
    <property type="entry name" value="P-loop containing nucleotide triphosphate hydrolases"/>
    <property type="match status" value="1"/>
</dbReference>
<dbReference type="CDD" id="cd00093">
    <property type="entry name" value="HTH_XRE"/>
    <property type="match status" value="1"/>
</dbReference>
<dbReference type="InterPro" id="IPR001387">
    <property type="entry name" value="Cro/C1-type_HTH"/>
</dbReference>
<dbReference type="InterPro" id="IPR010982">
    <property type="entry name" value="Lambda_DNA-bd_dom_sf"/>
</dbReference>
<feature type="region of interest" description="Disordered" evidence="1">
    <location>
        <begin position="792"/>
        <end position="822"/>
    </location>
</feature>
<dbReference type="PROSITE" id="PS50943">
    <property type="entry name" value="HTH_CROC1"/>
    <property type="match status" value="1"/>
</dbReference>
<dbReference type="Gene3D" id="1.10.260.40">
    <property type="entry name" value="lambda repressor-like DNA-binding domains"/>
    <property type="match status" value="1"/>
</dbReference>
<gene>
    <name evidence="3" type="ORF">ACFFHU_03210</name>
</gene>
<dbReference type="InterPro" id="IPR011990">
    <property type="entry name" value="TPR-like_helical_dom_sf"/>
</dbReference>
<protein>
    <submittedName>
        <fullName evidence="3">Helix-turn-helix domain-containing protein</fullName>
    </submittedName>
</protein>
<organism evidence="3 4">
    <name type="scientific">Plantactinospora siamensis</name>
    <dbReference type="NCBI Taxonomy" id="555372"/>
    <lineage>
        <taxon>Bacteria</taxon>
        <taxon>Bacillati</taxon>
        <taxon>Actinomycetota</taxon>
        <taxon>Actinomycetes</taxon>
        <taxon>Micromonosporales</taxon>
        <taxon>Micromonosporaceae</taxon>
        <taxon>Plantactinospora</taxon>
    </lineage>
</organism>
<evidence type="ECO:0000256" key="1">
    <source>
        <dbReference type="SAM" id="MobiDB-lite"/>
    </source>
</evidence>
<dbReference type="PANTHER" id="PTHR47691">
    <property type="entry name" value="REGULATOR-RELATED"/>
    <property type="match status" value="1"/>
</dbReference>
<dbReference type="SMART" id="SM00530">
    <property type="entry name" value="HTH_XRE"/>
    <property type="match status" value="1"/>
</dbReference>
<keyword evidence="4" id="KW-1185">Reference proteome</keyword>
<feature type="region of interest" description="Disordered" evidence="1">
    <location>
        <begin position="732"/>
        <end position="754"/>
    </location>
</feature>
<dbReference type="InterPro" id="IPR027417">
    <property type="entry name" value="P-loop_NTPase"/>
</dbReference>
<dbReference type="EMBL" id="JBHLUE010000002">
    <property type="protein sequence ID" value="MFC0563178.1"/>
    <property type="molecule type" value="Genomic_DNA"/>
</dbReference>
<comment type="caution">
    <text evidence="3">The sequence shown here is derived from an EMBL/GenBank/DDBJ whole genome shotgun (WGS) entry which is preliminary data.</text>
</comment>
<evidence type="ECO:0000259" key="2">
    <source>
        <dbReference type="PROSITE" id="PS50943"/>
    </source>
</evidence>
<dbReference type="Pfam" id="PF13560">
    <property type="entry name" value="HTH_31"/>
    <property type="match status" value="1"/>
</dbReference>
<dbReference type="Gene3D" id="1.25.40.10">
    <property type="entry name" value="Tetratricopeptide repeat domain"/>
    <property type="match status" value="1"/>
</dbReference>
<accession>A0ABV6NSU6</accession>
<dbReference type="Proteomes" id="UP001589894">
    <property type="component" value="Unassembled WGS sequence"/>
</dbReference>